<protein>
    <recommendedName>
        <fullName evidence="4">DUF4350 domain-containing protein</fullName>
    </recommendedName>
</protein>
<dbReference type="Proteomes" id="UP000481872">
    <property type="component" value="Unassembled WGS sequence"/>
</dbReference>
<evidence type="ECO:0000313" key="2">
    <source>
        <dbReference type="EMBL" id="NEU06144.1"/>
    </source>
</evidence>
<sequence>MKYFEKKLSVFLTTLIFMVSIFVPMNIFAAEEKKANNDVIIESIDYGYDKTFKIGYECPVTIKVKNNGKDFNGDIKILIPTKTIGFMSSNSYGGYDAYTKSISMESGSEKIITMDIKLDNYVDNLVKVYKDNKVVAEKNFKALGGSFSGTPYIGVLSEDNVNMAYTKNIAIGDSAQSVVVNFTEKDFPQIYNGLTSFNTIIISNFDTSKLSENQYDALKKWVEKGGNLIIGTGENYKKTLSIFKDDFIKGSVDGTSVIKSTKLDENGTEVNIANLTVDNSETVLEESGKGILLKSKKQGGTILITTFDLTNSAVVNSNKISDFITENIKVYGTDNILNENDNNNLFWNVESVLSTFSETNKISVKMLFSIFTIYIIFIFPSAYFILKRKDKKEKMWYAVPVLAVIFSIVIIGYIKVCGVNDKYVTSLNIINLTKDSETLESYIQFNNLSKGNNKIESNYDLQKITMDQSNNYDQGKAVPNKIKSTINLDDNSFTLNDVNVIDSNKIKGNMIRTSSGDMSLELFLKDKDIMGKVKNNTDYKIEDAFVVVKDGGVIKLDTIEPKSEKEFSLITSSIVGNLKNGPWEVVDNFFKINQGPFNKLSKKEQISESQKAEIYRMVLQNYYEKNKENYILGGLINNFNLEPIKINNKEAKQYGKNMLVTNLNTKINVESNIEINIPKEFISYSVNPLEGNFNYDSYSNSIYDNSEVEVLYELGNSFIYNSLDINFEGVNAEYKIYNKQTKTYYDIGKGNAKESINKDEINNYLNEDGQIKIIIKTAEQGSATIPQISGKGVTK</sequence>
<keyword evidence="3" id="KW-1185">Reference proteome</keyword>
<evidence type="ECO:0008006" key="4">
    <source>
        <dbReference type="Google" id="ProtNLM"/>
    </source>
</evidence>
<reference evidence="2 3" key="1">
    <citation type="submission" date="2020-02" db="EMBL/GenBank/DDBJ databases">
        <title>Genome assembly of a novel Clostridium senegalense strain.</title>
        <authorList>
            <person name="Gupta T.B."/>
            <person name="Jauregui R."/>
            <person name="Maclean P."/>
            <person name="Nawarathana A."/>
            <person name="Brightwell G."/>
        </authorList>
    </citation>
    <scope>NUCLEOTIDE SEQUENCE [LARGE SCALE GENOMIC DNA]</scope>
    <source>
        <strain evidence="2 3">AGRFS4</strain>
    </source>
</reference>
<comment type="caution">
    <text evidence="2">The sequence shown here is derived from an EMBL/GenBank/DDBJ whole genome shotgun (WGS) entry which is preliminary data.</text>
</comment>
<dbReference type="RefSeq" id="WP_199870687.1">
    <property type="nucleotide sequence ID" value="NZ_JAAGPU010000034.1"/>
</dbReference>
<evidence type="ECO:0000256" key="1">
    <source>
        <dbReference type="SAM" id="Phobius"/>
    </source>
</evidence>
<accession>A0A6M0H767</accession>
<dbReference type="SUPFAM" id="SSF52317">
    <property type="entry name" value="Class I glutamine amidotransferase-like"/>
    <property type="match status" value="1"/>
</dbReference>
<feature type="transmembrane region" description="Helical" evidence="1">
    <location>
        <begin position="366"/>
        <end position="386"/>
    </location>
</feature>
<dbReference type="EMBL" id="JAAGPU010000034">
    <property type="protein sequence ID" value="NEU06144.1"/>
    <property type="molecule type" value="Genomic_DNA"/>
</dbReference>
<name>A0A6M0H767_9CLOT</name>
<organism evidence="2 3">
    <name type="scientific">Clostridium senegalense</name>
    <dbReference type="NCBI Taxonomy" id="1465809"/>
    <lineage>
        <taxon>Bacteria</taxon>
        <taxon>Bacillati</taxon>
        <taxon>Bacillota</taxon>
        <taxon>Clostridia</taxon>
        <taxon>Eubacteriales</taxon>
        <taxon>Clostridiaceae</taxon>
        <taxon>Clostridium</taxon>
    </lineage>
</organism>
<gene>
    <name evidence="2" type="ORF">G3M99_15060</name>
</gene>
<dbReference type="AlphaFoldDB" id="A0A6M0H767"/>
<keyword evidence="1" id="KW-1133">Transmembrane helix</keyword>
<keyword evidence="1" id="KW-0472">Membrane</keyword>
<keyword evidence="1" id="KW-0812">Transmembrane</keyword>
<evidence type="ECO:0000313" key="3">
    <source>
        <dbReference type="Proteomes" id="UP000481872"/>
    </source>
</evidence>
<dbReference type="Gene3D" id="3.40.50.880">
    <property type="match status" value="1"/>
</dbReference>
<dbReference type="InterPro" id="IPR029062">
    <property type="entry name" value="Class_I_gatase-like"/>
</dbReference>
<proteinExistence type="predicted"/>
<feature type="transmembrane region" description="Helical" evidence="1">
    <location>
        <begin position="395"/>
        <end position="414"/>
    </location>
</feature>